<keyword evidence="3" id="KW-1133">Transmembrane helix</keyword>
<feature type="compositionally biased region" description="Basic and acidic residues" evidence="2">
    <location>
        <begin position="255"/>
        <end position="269"/>
    </location>
</feature>
<feature type="compositionally biased region" description="Basic and acidic residues" evidence="2">
    <location>
        <begin position="38"/>
        <end position="51"/>
    </location>
</feature>
<keyword evidence="3" id="KW-0472">Membrane</keyword>
<evidence type="ECO:0008006" key="6">
    <source>
        <dbReference type="Google" id="ProtNLM"/>
    </source>
</evidence>
<evidence type="ECO:0000256" key="1">
    <source>
        <dbReference type="ARBA" id="ARBA00022801"/>
    </source>
</evidence>
<dbReference type="GO" id="GO:0016787">
    <property type="term" value="F:hydrolase activity"/>
    <property type="evidence" value="ECO:0007669"/>
    <property type="project" value="UniProtKB-KW"/>
</dbReference>
<organism evidence="4 5">
    <name type="scientific">Phytohabitans flavus</name>
    <dbReference type="NCBI Taxonomy" id="1076124"/>
    <lineage>
        <taxon>Bacteria</taxon>
        <taxon>Bacillati</taxon>
        <taxon>Actinomycetota</taxon>
        <taxon>Actinomycetes</taxon>
        <taxon>Micromonosporales</taxon>
        <taxon>Micromonosporaceae</taxon>
    </lineage>
</organism>
<feature type="compositionally biased region" description="Basic and acidic residues" evidence="2">
    <location>
        <begin position="327"/>
        <end position="351"/>
    </location>
</feature>
<feature type="compositionally biased region" description="Basic and acidic residues" evidence="2">
    <location>
        <begin position="164"/>
        <end position="177"/>
    </location>
</feature>
<dbReference type="Pfam" id="PF04203">
    <property type="entry name" value="Sortase"/>
    <property type="match status" value="1"/>
</dbReference>
<dbReference type="RefSeq" id="WP_345073918.1">
    <property type="nucleotide sequence ID" value="NZ_BAABAP010000022.1"/>
</dbReference>
<dbReference type="KEGG" id="pfla:Pflav_039990"/>
<dbReference type="EMBL" id="AP022870">
    <property type="protein sequence ID" value="BCB77589.1"/>
    <property type="molecule type" value="Genomic_DNA"/>
</dbReference>
<dbReference type="InterPro" id="IPR005754">
    <property type="entry name" value="Sortase"/>
</dbReference>
<evidence type="ECO:0000256" key="2">
    <source>
        <dbReference type="SAM" id="MobiDB-lite"/>
    </source>
</evidence>
<evidence type="ECO:0000313" key="5">
    <source>
        <dbReference type="Proteomes" id="UP000502508"/>
    </source>
</evidence>
<reference evidence="4 5" key="1">
    <citation type="submission" date="2020-03" db="EMBL/GenBank/DDBJ databases">
        <title>Whole genome shotgun sequence of Phytohabitans flavus NBRC 107702.</title>
        <authorList>
            <person name="Komaki H."/>
            <person name="Tamura T."/>
        </authorList>
    </citation>
    <scope>NUCLEOTIDE SEQUENCE [LARGE SCALE GENOMIC DNA]</scope>
    <source>
        <strain evidence="4 5">NBRC 107702</strain>
    </source>
</reference>
<feature type="compositionally biased region" description="Low complexity" evidence="2">
    <location>
        <begin position="284"/>
        <end position="294"/>
    </location>
</feature>
<keyword evidence="5" id="KW-1185">Reference proteome</keyword>
<gene>
    <name evidence="4" type="ORF">Pflav_039990</name>
</gene>
<reference evidence="4 5" key="2">
    <citation type="submission" date="2020-03" db="EMBL/GenBank/DDBJ databases">
        <authorList>
            <person name="Ichikawa N."/>
            <person name="Kimura A."/>
            <person name="Kitahashi Y."/>
            <person name="Uohara A."/>
        </authorList>
    </citation>
    <scope>NUCLEOTIDE SEQUENCE [LARGE SCALE GENOMIC DNA]</scope>
    <source>
        <strain evidence="4 5">NBRC 107702</strain>
    </source>
</reference>
<accession>A0A6F8XUW7</accession>
<feature type="compositionally biased region" description="Basic and acidic residues" evidence="2">
    <location>
        <begin position="236"/>
        <end position="246"/>
    </location>
</feature>
<feature type="transmembrane region" description="Helical" evidence="3">
    <location>
        <begin position="381"/>
        <end position="404"/>
    </location>
</feature>
<evidence type="ECO:0000256" key="3">
    <source>
        <dbReference type="SAM" id="Phobius"/>
    </source>
</evidence>
<evidence type="ECO:0000313" key="4">
    <source>
        <dbReference type="EMBL" id="BCB77589.1"/>
    </source>
</evidence>
<dbReference type="Gene3D" id="2.40.260.10">
    <property type="entry name" value="Sortase"/>
    <property type="match status" value="1"/>
</dbReference>
<dbReference type="CDD" id="cd05829">
    <property type="entry name" value="Sortase_F"/>
    <property type="match status" value="1"/>
</dbReference>
<feature type="compositionally biased region" description="Pro residues" evidence="2">
    <location>
        <begin position="114"/>
        <end position="124"/>
    </location>
</feature>
<sequence length="587" mass="61820">MAGSQGRRRPGAEDILGAVFGLAREISHAGMASTPGKPTEKQKDKKTDKRPVVPLKALSDNGQAPAGRGQGTAGPLLRAEPPARPNPLLRGEPPAPSKEPAERNSGDVALRPAVPEPGADPQPPTATRRQVTALSRSALYRSRSRDTTAEDAESWPERPPASEAKPERPARDAKQLPERPPAGDAQSSRESPPAGDAESSPDRRAAGEAASSPERLAAGDAKSSREGPAAEDAESVPERPATDSDRLAASTRAAPDVERARPDRGREAPDQEGPGPKPRHALPEAAVAASSAESPGRHAGPEPANDPPAPAAADQRRSEIGAGPPLLEDHSQRDQAEPDTRPPAHPEDARAEPGAPSDESHVDIRPRGPLRRAVERAGGTYWGVNFAMSLIIAVMLLTVSGFAFGRLTGIKVLPDGPAARFWPAPRDFPVLSRSVPVSIKARSVQISAPINPVGNAENGAIDVPTGEEINEAGWYDKGPTPGEYGPAVIVGHVDSGAGPSVFHKLSNLRPGNRVEITRADHKVAVFEVNAVKRFDRDNLPADQIFEDFSRPALRLITCGGRWVGGTTGYADNVVVFASLVKDRPGGR</sequence>
<keyword evidence="3" id="KW-0812">Transmembrane</keyword>
<dbReference type="InterPro" id="IPR023365">
    <property type="entry name" value="Sortase_dom-sf"/>
</dbReference>
<dbReference type="AlphaFoldDB" id="A0A6F8XUW7"/>
<protein>
    <recommendedName>
        <fullName evidence="6">Class F sortase</fullName>
    </recommendedName>
</protein>
<keyword evidence="1" id="KW-0378">Hydrolase</keyword>
<feature type="region of interest" description="Disordered" evidence="2">
    <location>
        <begin position="27"/>
        <end position="368"/>
    </location>
</feature>
<dbReference type="SUPFAM" id="SSF63817">
    <property type="entry name" value="Sortase"/>
    <property type="match status" value="1"/>
</dbReference>
<name>A0A6F8XUW7_9ACTN</name>
<dbReference type="Proteomes" id="UP000502508">
    <property type="component" value="Chromosome"/>
</dbReference>
<dbReference type="InterPro" id="IPR042001">
    <property type="entry name" value="Sortase_F"/>
</dbReference>
<dbReference type="NCBIfam" id="NF033748">
    <property type="entry name" value="class_F_sortase"/>
    <property type="match status" value="1"/>
</dbReference>
<proteinExistence type="predicted"/>